<dbReference type="Proteomes" id="UP001501725">
    <property type="component" value="Unassembled WGS sequence"/>
</dbReference>
<evidence type="ECO:0008006" key="4">
    <source>
        <dbReference type="Google" id="ProtNLM"/>
    </source>
</evidence>
<reference evidence="3" key="1">
    <citation type="journal article" date="2019" name="Int. J. Syst. Evol. Microbiol.">
        <title>The Global Catalogue of Microorganisms (GCM) 10K type strain sequencing project: providing services to taxonomists for standard genome sequencing and annotation.</title>
        <authorList>
            <consortium name="The Broad Institute Genomics Platform"/>
            <consortium name="The Broad Institute Genome Sequencing Center for Infectious Disease"/>
            <person name="Wu L."/>
            <person name="Ma J."/>
        </authorList>
    </citation>
    <scope>NUCLEOTIDE SEQUENCE [LARGE SCALE GENOMIC DNA]</scope>
    <source>
        <strain evidence="3">JCM 17919</strain>
    </source>
</reference>
<evidence type="ECO:0000313" key="3">
    <source>
        <dbReference type="Proteomes" id="UP001501725"/>
    </source>
</evidence>
<keyword evidence="3" id="KW-1185">Reference proteome</keyword>
<protein>
    <recommendedName>
        <fullName evidence="4">Stress-induced protein</fullName>
    </recommendedName>
</protein>
<sequence length="66" mass="7696">MENQRNRDQHPQQQQNQERRSSAPQGFEGMNFEEQRGSYKNSDGAGVRLDRNESMKQRNGKSGQEQ</sequence>
<evidence type="ECO:0000256" key="1">
    <source>
        <dbReference type="SAM" id="MobiDB-lite"/>
    </source>
</evidence>
<dbReference type="RefSeq" id="WP_345256309.1">
    <property type="nucleotide sequence ID" value="NZ_BAABGY010000007.1"/>
</dbReference>
<feature type="region of interest" description="Disordered" evidence="1">
    <location>
        <begin position="1"/>
        <end position="66"/>
    </location>
</feature>
<gene>
    <name evidence="2" type="ORF">GCM10023184_27280</name>
</gene>
<feature type="compositionally biased region" description="Basic and acidic residues" evidence="1">
    <location>
        <begin position="1"/>
        <end position="10"/>
    </location>
</feature>
<organism evidence="2 3">
    <name type="scientific">Flaviaesturariibacter amylovorans</name>
    <dbReference type="NCBI Taxonomy" id="1084520"/>
    <lineage>
        <taxon>Bacteria</taxon>
        <taxon>Pseudomonadati</taxon>
        <taxon>Bacteroidota</taxon>
        <taxon>Chitinophagia</taxon>
        <taxon>Chitinophagales</taxon>
        <taxon>Chitinophagaceae</taxon>
        <taxon>Flaviaestuariibacter</taxon>
    </lineage>
</organism>
<comment type="caution">
    <text evidence="2">The sequence shown here is derived from an EMBL/GenBank/DDBJ whole genome shotgun (WGS) entry which is preliminary data.</text>
</comment>
<proteinExistence type="predicted"/>
<accession>A0ABP8H3Q1</accession>
<dbReference type="EMBL" id="BAABGY010000007">
    <property type="protein sequence ID" value="GAA4333797.1"/>
    <property type="molecule type" value="Genomic_DNA"/>
</dbReference>
<name>A0ABP8H3Q1_9BACT</name>
<evidence type="ECO:0000313" key="2">
    <source>
        <dbReference type="EMBL" id="GAA4333797.1"/>
    </source>
</evidence>